<proteinExistence type="predicted"/>
<gene>
    <name evidence="2" type="ORF">GSOID_T00030653001</name>
</gene>
<evidence type="ECO:0000313" key="2">
    <source>
        <dbReference type="EMBL" id="CBY32235.1"/>
    </source>
</evidence>
<protein>
    <submittedName>
        <fullName evidence="2">Uncharacterized protein</fullName>
    </submittedName>
</protein>
<accession>E4Y9J8</accession>
<feature type="transmembrane region" description="Helical" evidence="1">
    <location>
        <begin position="15"/>
        <end position="37"/>
    </location>
</feature>
<dbReference type="EMBL" id="FN654340">
    <property type="protein sequence ID" value="CBY32235.1"/>
    <property type="molecule type" value="Genomic_DNA"/>
</dbReference>
<evidence type="ECO:0000256" key="1">
    <source>
        <dbReference type="SAM" id="Phobius"/>
    </source>
</evidence>
<dbReference type="Pfam" id="PF06728">
    <property type="entry name" value="PIG-U"/>
    <property type="match status" value="1"/>
</dbReference>
<sequence>MWHLWIKLGSANANFYFASTLAAVAGAVILITDGLFAELVLMSKVMKIEDNLEIRAPL</sequence>
<keyword evidence="1" id="KW-1133">Transmembrane helix</keyword>
<dbReference type="AlphaFoldDB" id="E4Y9J8"/>
<keyword evidence="1" id="KW-0812">Transmembrane</keyword>
<name>E4Y9J8_OIKDI</name>
<keyword evidence="1" id="KW-0472">Membrane</keyword>
<organism evidence="2">
    <name type="scientific">Oikopleura dioica</name>
    <name type="common">Tunicate</name>
    <dbReference type="NCBI Taxonomy" id="34765"/>
    <lineage>
        <taxon>Eukaryota</taxon>
        <taxon>Metazoa</taxon>
        <taxon>Chordata</taxon>
        <taxon>Tunicata</taxon>
        <taxon>Appendicularia</taxon>
        <taxon>Copelata</taxon>
        <taxon>Oikopleuridae</taxon>
        <taxon>Oikopleura</taxon>
    </lineage>
</organism>
<dbReference type="Proteomes" id="UP000011014">
    <property type="component" value="Unassembled WGS sequence"/>
</dbReference>
<reference evidence="2" key="1">
    <citation type="journal article" date="2010" name="Science">
        <title>Plasticity of animal genome architecture unmasked by rapid evolution of a pelagic tunicate.</title>
        <authorList>
            <person name="Denoeud F."/>
            <person name="Henriet S."/>
            <person name="Mungpakdee S."/>
            <person name="Aury J.M."/>
            <person name="Da Silva C."/>
            <person name="Brinkmann H."/>
            <person name="Mikhaleva J."/>
            <person name="Olsen L.C."/>
            <person name="Jubin C."/>
            <person name="Canestro C."/>
            <person name="Bouquet J.M."/>
            <person name="Danks G."/>
            <person name="Poulain J."/>
            <person name="Campsteijn C."/>
            <person name="Adamski M."/>
            <person name="Cross I."/>
            <person name="Yadetie F."/>
            <person name="Muffato M."/>
            <person name="Louis A."/>
            <person name="Butcher S."/>
            <person name="Tsagkogeorga G."/>
            <person name="Konrad A."/>
            <person name="Singh S."/>
            <person name="Jensen M.F."/>
            <person name="Cong E.H."/>
            <person name="Eikeseth-Otteraa H."/>
            <person name="Noel B."/>
            <person name="Anthouard V."/>
            <person name="Porcel B.M."/>
            <person name="Kachouri-Lafond R."/>
            <person name="Nishino A."/>
            <person name="Ugolini M."/>
            <person name="Chourrout P."/>
            <person name="Nishida H."/>
            <person name="Aasland R."/>
            <person name="Huzurbazar S."/>
            <person name="Westhof E."/>
            <person name="Delsuc F."/>
            <person name="Lehrach H."/>
            <person name="Reinhardt R."/>
            <person name="Weissenbach J."/>
            <person name="Roy S.W."/>
            <person name="Artiguenave F."/>
            <person name="Postlethwait J.H."/>
            <person name="Manak J.R."/>
            <person name="Thompson E.M."/>
            <person name="Jaillon O."/>
            <person name="Du Pasquier L."/>
            <person name="Boudinot P."/>
            <person name="Liberles D.A."/>
            <person name="Volff J.N."/>
            <person name="Philippe H."/>
            <person name="Lenhard B."/>
            <person name="Roest Crollius H."/>
            <person name="Wincker P."/>
            <person name="Chourrout D."/>
        </authorList>
    </citation>
    <scope>NUCLEOTIDE SEQUENCE [LARGE SCALE GENOMIC DNA]</scope>
</reference>